<accession>A0A093V6V4</accession>
<protein>
    <submittedName>
        <fullName evidence="5">Putative deaminase</fullName>
    </submittedName>
</protein>
<sequence length="742" mass="84625">MSSLDLRILDDTDDSVNKVIGRYSDGKAVEILRRYLEPGGDLSIGEATKLIDDMLPSPDERDLHFQLGNFGCLTLEQAQQIPYDHPAQMRFARLLQRLQRSYKLNEICCTDEGSKIYASMHSFRTAVQEWYDPGFESGTDEEAYWINIAAFIARLAALDILDGTLWAISTMKDALESEPSAKYYRSYISAAALWILCAGQWLCNEVLRPQEANPCGAGIWEIEGLYTGPTHGLERWEFWQKAFAAAVENEHATDECKKLALRAVNLMEGLARDGLIVSGPIGTDALSPYGRIFDYLGESPRLLKSVLVYLPSIGLHMRFGKYARSERNKKNAEILTLDGDYLIAHNLSSIRNVQKYLTHPEITVLTNIITMGIEDALPRKLRRKLREDLLAANDEFVRDIPKVELHVHIEGTLTAELRWKLAQRNGLQVKFGNSPELQSMEELRYAMNSAEPKTEDEEREFFFASYYGAFDTLKTKQDYFDLAMNYFETVATMNVRYCEVFFDPQGHTSRGISWDVMMGGFKEAHVKPSVCSSWIMCFLRDLSPEDAMDHYMAALPYRDMITGIGLDSNEYHRPPLLFQEVFSLARRDGFRITMHCDVGQDNTHEHIRQVASEMGGNGADRIDHGLNAADRPELVDLILKRDIGMTICPWAYMRYQTYSELGSKMRLLFDAGIRLTINSDDPAFMDDAWILHNLLLTKHFGFTDEEIVTLAQNAISISWAMQSTKNQIMREIDAVYKRFYPD</sequence>
<evidence type="ECO:0000256" key="1">
    <source>
        <dbReference type="ARBA" id="ARBA00001947"/>
    </source>
</evidence>
<comment type="caution">
    <text evidence="5">The sequence shown here is derived from an EMBL/GenBank/DDBJ whole genome shotgun (WGS) entry which is preliminary data.</text>
</comment>
<dbReference type="GO" id="GO:0000034">
    <property type="term" value="F:adenine deaminase activity"/>
    <property type="evidence" value="ECO:0007669"/>
    <property type="project" value="TreeGrafter"/>
</dbReference>
<gene>
    <name evidence="5" type="ORF">GQ26_0130150</name>
</gene>
<dbReference type="AlphaFoldDB" id="A0A093V6V4"/>
<dbReference type="GO" id="GO:0006146">
    <property type="term" value="P:adenine catabolic process"/>
    <property type="evidence" value="ECO:0007669"/>
    <property type="project" value="TreeGrafter"/>
</dbReference>
<dbReference type="EMBL" id="JPOX01000013">
    <property type="protein sequence ID" value="KFX47915.1"/>
    <property type="molecule type" value="Genomic_DNA"/>
</dbReference>
<proteinExistence type="predicted"/>
<evidence type="ECO:0000256" key="2">
    <source>
        <dbReference type="ARBA" id="ARBA00022723"/>
    </source>
</evidence>
<keyword evidence="2" id="KW-0479">Metal-binding</keyword>
<reference evidence="5" key="1">
    <citation type="journal article" date="2014" name="PLoS Genet.">
        <title>Signature Gene Expression Reveals Novel Clues to the Molecular Mechanisms of Dimorphic Transition in Penicillium marneffei.</title>
        <authorList>
            <person name="Yang E."/>
            <person name="Wang G."/>
            <person name="Cai J."/>
            <person name="Woo P.C."/>
            <person name="Lau S.K."/>
            <person name="Yuen K.-Y."/>
            <person name="Chow W.-N."/>
            <person name="Lin X."/>
        </authorList>
    </citation>
    <scope>NUCLEOTIDE SEQUENCE [LARGE SCALE GENOMIC DNA]</scope>
    <source>
        <strain evidence="5">PM1</strain>
    </source>
</reference>
<dbReference type="GO" id="GO:0043103">
    <property type="term" value="P:hypoxanthine salvage"/>
    <property type="evidence" value="ECO:0007669"/>
    <property type="project" value="TreeGrafter"/>
</dbReference>
<dbReference type="InterPro" id="IPR001365">
    <property type="entry name" value="A_deaminase_dom"/>
</dbReference>
<dbReference type="GO" id="GO:0046872">
    <property type="term" value="F:metal ion binding"/>
    <property type="evidence" value="ECO:0007669"/>
    <property type="project" value="UniProtKB-KW"/>
</dbReference>
<dbReference type="InterPro" id="IPR022085">
    <property type="entry name" value="OpdG"/>
</dbReference>
<dbReference type="Gene3D" id="3.20.20.140">
    <property type="entry name" value="Metal-dependent hydrolases"/>
    <property type="match status" value="1"/>
</dbReference>
<feature type="domain" description="Adenosine deaminase" evidence="4">
    <location>
        <begin position="401"/>
        <end position="734"/>
    </location>
</feature>
<dbReference type="InterPro" id="IPR032466">
    <property type="entry name" value="Metal_Hydrolase"/>
</dbReference>
<dbReference type="EMBL" id="JPOX01000013">
    <property type="protein sequence ID" value="KFX47917.1"/>
    <property type="molecule type" value="Genomic_DNA"/>
</dbReference>
<dbReference type="Pfam" id="PF12311">
    <property type="entry name" value="DUF3632"/>
    <property type="match status" value="1"/>
</dbReference>
<dbReference type="GO" id="GO:0005829">
    <property type="term" value="C:cytosol"/>
    <property type="evidence" value="ECO:0007669"/>
    <property type="project" value="TreeGrafter"/>
</dbReference>
<dbReference type="InterPro" id="IPR006330">
    <property type="entry name" value="Ado/ade_deaminase"/>
</dbReference>
<comment type="cofactor">
    <cofactor evidence="1">
        <name>Zn(2+)</name>
        <dbReference type="ChEBI" id="CHEBI:29105"/>
    </cofactor>
</comment>
<evidence type="ECO:0000313" key="5">
    <source>
        <dbReference type="EMBL" id="KFX47915.1"/>
    </source>
</evidence>
<dbReference type="PANTHER" id="PTHR43114">
    <property type="entry name" value="ADENINE DEAMINASE"/>
    <property type="match status" value="1"/>
</dbReference>
<organism evidence="5">
    <name type="scientific">Talaromyces marneffei PM1</name>
    <dbReference type="NCBI Taxonomy" id="1077442"/>
    <lineage>
        <taxon>Eukaryota</taxon>
        <taxon>Fungi</taxon>
        <taxon>Dikarya</taxon>
        <taxon>Ascomycota</taxon>
        <taxon>Pezizomycotina</taxon>
        <taxon>Eurotiomycetes</taxon>
        <taxon>Eurotiomycetidae</taxon>
        <taxon>Eurotiales</taxon>
        <taxon>Trichocomaceae</taxon>
        <taxon>Talaromyces</taxon>
        <taxon>Talaromyces sect. Talaromyces</taxon>
    </lineage>
</organism>
<dbReference type="SUPFAM" id="SSF51556">
    <property type="entry name" value="Metallo-dependent hydrolases"/>
    <property type="match status" value="1"/>
</dbReference>
<evidence type="ECO:0000256" key="3">
    <source>
        <dbReference type="ARBA" id="ARBA00022801"/>
    </source>
</evidence>
<evidence type="ECO:0000259" key="4">
    <source>
        <dbReference type="Pfam" id="PF00962"/>
    </source>
</evidence>
<name>A0A093V6V4_TALMA</name>
<keyword evidence="3" id="KW-0378">Hydrolase</keyword>
<dbReference type="HOGENOM" id="CLU_374352_0_0_1"/>
<dbReference type="Pfam" id="PF00962">
    <property type="entry name" value="A_deaminase"/>
    <property type="match status" value="1"/>
</dbReference>
<dbReference type="NCBIfam" id="TIGR01430">
    <property type="entry name" value="aden_deam"/>
    <property type="match status" value="1"/>
</dbReference>
<dbReference type="PANTHER" id="PTHR43114:SF7">
    <property type="entry name" value="ADENOSINE DEAMINASE DOMAIN-CONTAINING PROTEIN"/>
    <property type="match status" value="1"/>
</dbReference>
<dbReference type="eggNOG" id="KOG1097">
    <property type="taxonomic scope" value="Eukaryota"/>
</dbReference>